<dbReference type="GO" id="GO:0005634">
    <property type="term" value="C:nucleus"/>
    <property type="evidence" value="ECO:0007669"/>
    <property type="project" value="TreeGrafter"/>
</dbReference>
<dbReference type="Proteomes" id="UP000325081">
    <property type="component" value="Unassembled WGS sequence"/>
</dbReference>
<keyword evidence="2" id="KW-0131">Cell cycle</keyword>
<proteinExistence type="predicted"/>
<keyword evidence="1" id="KW-0649">Protein kinase inhibitor</keyword>
<evidence type="ECO:0000256" key="3">
    <source>
        <dbReference type="SAM" id="MobiDB-lite"/>
    </source>
</evidence>
<dbReference type="AlphaFoldDB" id="A0A5A7RE14"/>
<dbReference type="InterPro" id="IPR040389">
    <property type="entry name" value="SMR"/>
</dbReference>
<dbReference type="EMBL" id="BKCP01011959">
    <property type="protein sequence ID" value="GER55620.1"/>
    <property type="molecule type" value="Genomic_DNA"/>
</dbReference>
<evidence type="ECO:0000256" key="2">
    <source>
        <dbReference type="ARBA" id="ARBA00023306"/>
    </source>
</evidence>
<sequence length="130" mass="14507">MSKDDTNSCNSSQEHVKREEKEEEENNSVALNSEIEDNTDDGYKTPTSEEHKIPAVVLSCPPPAPKRRKRLVLRKPADLQKQLDRGVDDEKTIVIREADLDYLLKTLAGESRVPSTGSGKECVLLPSLYA</sequence>
<evidence type="ECO:0000313" key="4">
    <source>
        <dbReference type="EMBL" id="GER55620.1"/>
    </source>
</evidence>
<evidence type="ECO:0000313" key="5">
    <source>
        <dbReference type="Proteomes" id="UP000325081"/>
    </source>
</evidence>
<accession>A0A5A7RE14</accession>
<dbReference type="OrthoDB" id="913847at2759"/>
<reference evidence="5" key="1">
    <citation type="journal article" date="2019" name="Curr. Biol.">
        <title>Genome Sequence of Striga asiatica Provides Insight into the Evolution of Plant Parasitism.</title>
        <authorList>
            <person name="Yoshida S."/>
            <person name="Kim S."/>
            <person name="Wafula E.K."/>
            <person name="Tanskanen J."/>
            <person name="Kim Y.M."/>
            <person name="Honaas L."/>
            <person name="Yang Z."/>
            <person name="Spallek T."/>
            <person name="Conn C.E."/>
            <person name="Ichihashi Y."/>
            <person name="Cheong K."/>
            <person name="Cui S."/>
            <person name="Der J.P."/>
            <person name="Gundlach H."/>
            <person name="Jiao Y."/>
            <person name="Hori C."/>
            <person name="Ishida J.K."/>
            <person name="Kasahara H."/>
            <person name="Kiba T."/>
            <person name="Kim M.S."/>
            <person name="Koo N."/>
            <person name="Laohavisit A."/>
            <person name="Lee Y.H."/>
            <person name="Lumba S."/>
            <person name="McCourt P."/>
            <person name="Mortimer J.C."/>
            <person name="Mutuku J.M."/>
            <person name="Nomura T."/>
            <person name="Sasaki-Sekimoto Y."/>
            <person name="Seto Y."/>
            <person name="Wang Y."/>
            <person name="Wakatake T."/>
            <person name="Sakakibara H."/>
            <person name="Demura T."/>
            <person name="Yamaguchi S."/>
            <person name="Yoneyama K."/>
            <person name="Manabe R.I."/>
            <person name="Nelson D.C."/>
            <person name="Schulman A.H."/>
            <person name="Timko M.P."/>
            <person name="dePamphilis C.W."/>
            <person name="Choi D."/>
            <person name="Shirasu K."/>
        </authorList>
    </citation>
    <scope>NUCLEOTIDE SEQUENCE [LARGE SCALE GENOMIC DNA]</scope>
    <source>
        <strain evidence="5">cv. UVA1</strain>
    </source>
</reference>
<evidence type="ECO:0000256" key="1">
    <source>
        <dbReference type="ARBA" id="ARBA00023013"/>
    </source>
</evidence>
<dbReference type="GO" id="GO:0032875">
    <property type="term" value="P:regulation of DNA endoreduplication"/>
    <property type="evidence" value="ECO:0007669"/>
    <property type="project" value="InterPro"/>
</dbReference>
<organism evidence="4 5">
    <name type="scientific">Striga asiatica</name>
    <name type="common">Asiatic witchweed</name>
    <name type="synonym">Buchnera asiatica</name>
    <dbReference type="NCBI Taxonomy" id="4170"/>
    <lineage>
        <taxon>Eukaryota</taxon>
        <taxon>Viridiplantae</taxon>
        <taxon>Streptophyta</taxon>
        <taxon>Embryophyta</taxon>
        <taxon>Tracheophyta</taxon>
        <taxon>Spermatophyta</taxon>
        <taxon>Magnoliopsida</taxon>
        <taxon>eudicotyledons</taxon>
        <taxon>Gunneridae</taxon>
        <taxon>Pentapetalae</taxon>
        <taxon>asterids</taxon>
        <taxon>lamiids</taxon>
        <taxon>Lamiales</taxon>
        <taxon>Orobanchaceae</taxon>
        <taxon>Buchnereae</taxon>
        <taxon>Striga</taxon>
    </lineage>
</organism>
<dbReference type="PANTHER" id="PTHR33142">
    <property type="entry name" value="CYCLIN-DEPENDENT PROTEIN KINASE INHIBITOR SMR13"/>
    <property type="match status" value="1"/>
</dbReference>
<name>A0A5A7RE14_STRAF</name>
<feature type="compositionally biased region" description="Basic and acidic residues" evidence="3">
    <location>
        <begin position="41"/>
        <end position="53"/>
    </location>
</feature>
<protein>
    <submittedName>
        <fullName evidence="4">Protein phosphatase 2A regulatory B subunit family protein</fullName>
    </submittedName>
</protein>
<comment type="caution">
    <text evidence="4">The sequence shown here is derived from an EMBL/GenBank/DDBJ whole genome shotgun (WGS) entry which is preliminary data.</text>
</comment>
<dbReference type="GO" id="GO:0004860">
    <property type="term" value="F:protein kinase inhibitor activity"/>
    <property type="evidence" value="ECO:0007669"/>
    <property type="project" value="UniProtKB-KW"/>
</dbReference>
<feature type="region of interest" description="Disordered" evidence="3">
    <location>
        <begin position="1"/>
        <end position="69"/>
    </location>
</feature>
<keyword evidence="5" id="KW-1185">Reference proteome</keyword>
<dbReference type="PANTHER" id="PTHR33142:SF114">
    <property type="entry name" value="CYCLIN-DEPENDENT PROTEIN KINASE INHIBITOR SMR14"/>
    <property type="match status" value="1"/>
</dbReference>
<gene>
    <name evidence="4" type="ORF">STAS_33295</name>
</gene>